<feature type="compositionally biased region" description="Acidic residues" evidence="5">
    <location>
        <begin position="120"/>
        <end position="138"/>
    </location>
</feature>
<dbReference type="Pfam" id="PF00644">
    <property type="entry name" value="PARP"/>
    <property type="match status" value="1"/>
</dbReference>
<dbReference type="Gene3D" id="3.10.110.10">
    <property type="entry name" value="Ubiquitin Conjugating Enzyme"/>
    <property type="match status" value="1"/>
</dbReference>
<organism evidence="7 8">
    <name type="scientific">Acrodontium crateriforme</name>
    <dbReference type="NCBI Taxonomy" id="150365"/>
    <lineage>
        <taxon>Eukaryota</taxon>
        <taxon>Fungi</taxon>
        <taxon>Dikarya</taxon>
        <taxon>Ascomycota</taxon>
        <taxon>Pezizomycotina</taxon>
        <taxon>Dothideomycetes</taxon>
        <taxon>Dothideomycetidae</taxon>
        <taxon>Mycosphaerellales</taxon>
        <taxon>Teratosphaeriaceae</taxon>
        <taxon>Acrodontium</taxon>
    </lineage>
</organism>
<dbReference type="Proteomes" id="UP001303373">
    <property type="component" value="Chromosome 4"/>
</dbReference>
<evidence type="ECO:0000256" key="3">
    <source>
        <dbReference type="ARBA" id="ARBA00022695"/>
    </source>
</evidence>
<evidence type="ECO:0000256" key="5">
    <source>
        <dbReference type="SAM" id="MobiDB-lite"/>
    </source>
</evidence>
<dbReference type="InterPro" id="IPR051838">
    <property type="entry name" value="ARTD_PARP"/>
</dbReference>
<sequence length="1194" mass="133324">MPRRQYVADLERAQLGVLPSYIHDLNTGDDDGMFEFVFTTLNEPQIAVKVTAMIPDVSDYPKSHSYTLFCDDNAPSHICKAIQEIPGTNHKTVLELLEMTSIALFKAASGQDGDTQMPDSQDDNEWVSEEDSDADDVYSSDHEAFDEDFRRTTLHGETQAIMRHIDKKALQAIRTRIRSDLAAAKLAGFRIGHFGGLLDGQMALVVVSILVSKLGISEEAMQAWQIVPTDYLTLLIKYPVGYISNEDLQSLDPHQLKQSMRMRVCMGKSYKPSLQDTIKAFTIVDKPDSVISTALPASQDQAEGFATRETFISKPLMGLLEERLTPILRYRSMGLTWNGAEKFYNDISSGGASGMENAPAAIYFEPEATNSSLPDIVNGDQYADKCVKQYSFPLLAMQFMLRHFVRCTEFCLVCHRHLATDLEAIKPYVCDNPLCLYQYMTLGFGPSIEHEILAQPFVVDLLISFCYSSAQGQRLRDYPDGLALMVPPLDVSASVAFVESSSSQIINQPEATSVAARKVAPATTYHVRVDLACCEMIFDDASSACPLRKGNWIVLKLKDSAEVEQHCRISDVTYYPIININEPIPCAHQVSIVIPTPNVLASEFVTAVTTTPDKSPNYKAASFQVYDQDFEQYSGAEKCQTICTLLDTLPDVRSMQKFLNKPGSADLKRWVHRISPPALSLLRWIIASNRACIMQVDGHDADNSTAENLHSKSSLFSNSEDRVHGMEDYMQFRFAMGAPDKEQRFIDEVRKTTQRLRLKYPTLFAWHGSPLQNWHTIIREGLHFKDTFHGRAHGHGVYHAKDANTSTGYAGMRGRSGASERIIGWQNSVLNIKSALALNEVVNAPSEFISQFPYYVVAQLDWIQTRFLFVSCQPTAGSHLRLEDNKAPVNHHPQDPAATPTGMNGREIIIPASAIRPKSNDKRKLTFADSPVKKLRLNSNRSMPFPTEPNPSDDSDCASIVTLDEDVAIFREDEDEIPAGSTEDKTDFVPGSLVWANLPVMPPPTYAISATTKRLMKELKELRKVQDSTPLGDLGWYLDTDKIENPYQWIVELHSFHLLDKNLPLVQDMKKKNIKSIILEVRFNKDFPYTPPYIRVVRPRFVGFNQGGGGHIVLGGAMCMELLTNSGWSSVSSMESVLMQVRLAITSDPPAKIDMYTKSDYGVAEAAEGYERACRTHGWAVPPGFREMALFGGN</sequence>
<reference evidence="7 8" key="1">
    <citation type="submission" date="2023-11" db="EMBL/GenBank/DDBJ databases">
        <title>An acidophilic fungus is an integral part of prey digestion in a carnivorous sundew plant.</title>
        <authorList>
            <person name="Tsai I.J."/>
        </authorList>
    </citation>
    <scope>NUCLEOTIDE SEQUENCE [LARGE SCALE GENOMIC DNA]</scope>
    <source>
        <strain evidence="7">169a</strain>
    </source>
</reference>
<keyword evidence="4" id="KW-0520">NAD</keyword>
<dbReference type="AlphaFoldDB" id="A0AAQ3R751"/>
<feature type="region of interest" description="Disordered" evidence="5">
    <location>
        <begin position="938"/>
        <end position="957"/>
    </location>
</feature>
<feature type="domain" description="UBC core" evidence="6">
    <location>
        <begin position="1010"/>
        <end position="1194"/>
    </location>
</feature>
<evidence type="ECO:0000256" key="4">
    <source>
        <dbReference type="ARBA" id="ARBA00023027"/>
    </source>
</evidence>
<dbReference type="PROSITE" id="PS50127">
    <property type="entry name" value="UBC_2"/>
    <property type="match status" value="1"/>
</dbReference>
<evidence type="ECO:0000313" key="8">
    <source>
        <dbReference type="Proteomes" id="UP001303373"/>
    </source>
</evidence>
<dbReference type="GO" id="GO:0003950">
    <property type="term" value="F:NAD+ poly-ADP-ribosyltransferase activity"/>
    <property type="evidence" value="ECO:0007669"/>
    <property type="project" value="InterPro"/>
</dbReference>
<keyword evidence="2" id="KW-0808">Transferase</keyword>
<dbReference type="CDD" id="cd23802">
    <property type="entry name" value="UBCc_UBE2Q"/>
    <property type="match status" value="1"/>
</dbReference>
<dbReference type="InterPro" id="IPR012317">
    <property type="entry name" value="Poly(ADP-ribose)pol_cat_dom"/>
</dbReference>
<evidence type="ECO:0000256" key="2">
    <source>
        <dbReference type="ARBA" id="ARBA00022679"/>
    </source>
</evidence>
<accession>A0AAQ3R751</accession>
<evidence type="ECO:0000259" key="6">
    <source>
        <dbReference type="PROSITE" id="PS50127"/>
    </source>
</evidence>
<keyword evidence="8" id="KW-1185">Reference proteome</keyword>
<dbReference type="GO" id="GO:0016779">
    <property type="term" value="F:nucleotidyltransferase activity"/>
    <property type="evidence" value="ECO:0007669"/>
    <property type="project" value="UniProtKB-KW"/>
</dbReference>
<dbReference type="FunFam" id="3.10.110.10:FF:000107">
    <property type="entry name" value="Ubiquitin conjugating enzyme, putative"/>
    <property type="match status" value="1"/>
</dbReference>
<dbReference type="SUPFAM" id="SSF54495">
    <property type="entry name" value="UBC-like"/>
    <property type="match status" value="1"/>
</dbReference>
<dbReference type="EMBL" id="CP138583">
    <property type="protein sequence ID" value="WPH00224.1"/>
    <property type="molecule type" value="Genomic_DNA"/>
</dbReference>
<feature type="region of interest" description="Disordered" evidence="5">
    <location>
        <begin position="109"/>
        <end position="138"/>
    </location>
</feature>
<dbReference type="InterPro" id="IPR000608">
    <property type="entry name" value="UBC"/>
</dbReference>
<dbReference type="Gene3D" id="3.90.228.10">
    <property type="match status" value="1"/>
</dbReference>
<dbReference type="SUPFAM" id="SSF56399">
    <property type="entry name" value="ADP-ribosylation"/>
    <property type="match status" value="1"/>
</dbReference>
<evidence type="ECO:0000256" key="1">
    <source>
        <dbReference type="ARBA" id="ARBA00022676"/>
    </source>
</evidence>
<name>A0AAQ3R751_9PEZI</name>
<dbReference type="InterPro" id="IPR016135">
    <property type="entry name" value="UBQ-conjugating_enzyme/RWD"/>
</dbReference>
<gene>
    <name evidence="7" type="ORF">R9X50_00304700</name>
</gene>
<proteinExistence type="predicted"/>
<protein>
    <recommendedName>
        <fullName evidence="6">UBC core domain-containing protein</fullName>
    </recommendedName>
</protein>
<keyword evidence="3" id="KW-0548">Nucleotidyltransferase</keyword>
<evidence type="ECO:0000313" key="7">
    <source>
        <dbReference type="EMBL" id="WPH00224.1"/>
    </source>
</evidence>
<dbReference type="PANTHER" id="PTHR21328">
    <property type="entry name" value="POLY ADP-RIBOSE POLYMERASE FAMILY, MEMBER PARP"/>
    <property type="match status" value="1"/>
</dbReference>
<keyword evidence="1" id="KW-0328">Glycosyltransferase</keyword>